<dbReference type="PROSITE" id="PS50109">
    <property type="entry name" value="HIS_KIN"/>
    <property type="match status" value="1"/>
</dbReference>
<dbReference type="GO" id="GO:0000155">
    <property type="term" value="F:phosphorelay sensor kinase activity"/>
    <property type="evidence" value="ECO:0007669"/>
    <property type="project" value="TreeGrafter"/>
</dbReference>
<evidence type="ECO:0000256" key="2">
    <source>
        <dbReference type="ARBA" id="ARBA00012438"/>
    </source>
</evidence>
<dbReference type="InterPro" id="IPR005467">
    <property type="entry name" value="His_kinase_dom"/>
</dbReference>
<dbReference type="EMBL" id="CP053073">
    <property type="protein sequence ID" value="QJR16723.1"/>
    <property type="molecule type" value="Genomic_DNA"/>
</dbReference>
<keyword evidence="5" id="KW-0808">Transferase</keyword>
<dbReference type="RefSeq" id="WP_171165089.1">
    <property type="nucleotide sequence ID" value="NZ_CP053073.1"/>
</dbReference>
<dbReference type="AlphaFoldDB" id="A0A6M4HDY9"/>
<evidence type="ECO:0000259" key="4">
    <source>
        <dbReference type="PROSITE" id="PS50109"/>
    </source>
</evidence>
<keyword evidence="6" id="KW-1185">Reference proteome</keyword>
<keyword evidence="5" id="KW-0418">Kinase</keyword>
<proteinExistence type="predicted"/>
<organism evidence="5 6">
    <name type="scientific">Usitatibacter palustris</name>
    <dbReference type="NCBI Taxonomy" id="2732487"/>
    <lineage>
        <taxon>Bacteria</taxon>
        <taxon>Pseudomonadati</taxon>
        <taxon>Pseudomonadota</taxon>
        <taxon>Betaproteobacteria</taxon>
        <taxon>Nitrosomonadales</taxon>
        <taxon>Usitatibacteraceae</taxon>
        <taxon>Usitatibacter</taxon>
    </lineage>
</organism>
<dbReference type="InterPro" id="IPR036890">
    <property type="entry name" value="HATPase_C_sf"/>
</dbReference>
<name>A0A6M4HDY9_9PROT</name>
<dbReference type="InterPro" id="IPR003594">
    <property type="entry name" value="HATPase_dom"/>
</dbReference>
<keyword evidence="3" id="KW-0597">Phosphoprotein</keyword>
<evidence type="ECO:0000256" key="3">
    <source>
        <dbReference type="ARBA" id="ARBA00022553"/>
    </source>
</evidence>
<dbReference type="Gene3D" id="3.30.565.10">
    <property type="entry name" value="Histidine kinase-like ATPase, C-terminal domain"/>
    <property type="match status" value="1"/>
</dbReference>
<gene>
    <name evidence="5" type="primary">sasA_10</name>
    <name evidence="5" type="ORF">DSM104440_03559</name>
</gene>
<dbReference type="PANTHER" id="PTHR43547:SF2">
    <property type="entry name" value="HYBRID SIGNAL TRANSDUCTION HISTIDINE KINASE C"/>
    <property type="match status" value="1"/>
</dbReference>
<dbReference type="EC" id="2.7.13.3" evidence="2"/>
<feature type="domain" description="Histidine kinase" evidence="4">
    <location>
        <begin position="166"/>
        <end position="377"/>
    </location>
</feature>
<dbReference type="PRINTS" id="PR00344">
    <property type="entry name" value="BCTRLSENSOR"/>
</dbReference>
<sequence>MLHEFLDANRTELIERCRMKVVRRASPRPTPAEIDHGIPLFLGQLIEALRDEERARKGEGRSAVGALSAARSDSRTDIMSGASKHGHELLRRGFTVEQVVHDYGDLCQAVTELAIERNVPVGIDEFRTLNRCLDNAIADAVTAFASGRDVLVSESDDRENTERLGFLAHELRNFLNTAMLSFAAIRSGSVAVDGPTAAVLERSLAGLRDVVDRALTDVRLNAGVPEKLLEDVEVHAFLVELHVSASLEATKRGCDLSLSPVQPGLTIRIDKQMVGSALSNLLQNAFKFTRAHSHVSMKAYGTNERVMIEVEDQCGGLPTGKAEAMFQPFVQHGTDRSGLGLGLSIARRAIEASGGNLSVRDMPGLGCVFTVDLPRQADLQVAEPVRLAS</sequence>
<dbReference type="SUPFAM" id="SSF55874">
    <property type="entry name" value="ATPase domain of HSP90 chaperone/DNA topoisomerase II/histidine kinase"/>
    <property type="match status" value="1"/>
</dbReference>
<dbReference type="InterPro" id="IPR004358">
    <property type="entry name" value="Sig_transdc_His_kin-like_C"/>
</dbReference>
<dbReference type="KEGG" id="upl:DSM104440_03559"/>
<comment type="catalytic activity">
    <reaction evidence="1">
        <text>ATP + protein L-histidine = ADP + protein N-phospho-L-histidine.</text>
        <dbReference type="EC" id="2.7.13.3"/>
    </reaction>
</comment>
<reference evidence="5 6" key="1">
    <citation type="submission" date="2020-04" db="EMBL/GenBank/DDBJ databases">
        <title>Usitatibacter rugosus gen. nov., sp. nov. and Usitatibacter palustris sp. nov., novel members of Usitatibacteraceae fam. nov. within the order Nitrosomonadales isolated from soil.</title>
        <authorList>
            <person name="Huber K.J."/>
            <person name="Neumann-Schaal M."/>
            <person name="Geppert A."/>
            <person name="Luckner M."/>
            <person name="Wanner G."/>
            <person name="Overmann J."/>
        </authorList>
    </citation>
    <scope>NUCLEOTIDE SEQUENCE [LARGE SCALE GENOMIC DNA]</scope>
    <source>
        <strain evidence="5 6">Swamp67</strain>
    </source>
</reference>
<dbReference type="InParanoid" id="A0A6M4HDY9"/>
<evidence type="ECO:0000256" key="1">
    <source>
        <dbReference type="ARBA" id="ARBA00000085"/>
    </source>
</evidence>
<evidence type="ECO:0000313" key="5">
    <source>
        <dbReference type="EMBL" id="QJR16723.1"/>
    </source>
</evidence>
<evidence type="ECO:0000313" key="6">
    <source>
        <dbReference type="Proteomes" id="UP000503096"/>
    </source>
</evidence>
<protein>
    <recommendedName>
        <fullName evidence="2">histidine kinase</fullName>
        <ecNumber evidence="2">2.7.13.3</ecNumber>
    </recommendedName>
</protein>
<dbReference type="Proteomes" id="UP000503096">
    <property type="component" value="Chromosome"/>
</dbReference>
<dbReference type="SMART" id="SM00387">
    <property type="entry name" value="HATPase_c"/>
    <property type="match status" value="1"/>
</dbReference>
<dbReference type="Pfam" id="PF02518">
    <property type="entry name" value="HATPase_c"/>
    <property type="match status" value="1"/>
</dbReference>
<dbReference type="PANTHER" id="PTHR43547">
    <property type="entry name" value="TWO-COMPONENT HISTIDINE KINASE"/>
    <property type="match status" value="1"/>
</dbReference>
<accession>A0A6M4HDY9</accession>